<organism evidence="4 5">
    <name type="scientific">Tetradesmus obliquus</name>
    <name type="common">Green alga</name>
    <name type="synonym">Acutodesmus obliquus</name>
    <dbReference type="NCBI Taxonomy" id="3088"/>
    <lineage>
        <taxon>Eukaryota</taxon>
        <taxon>Viridiplantae</taxon>
        <taxon>Chlorophyta</taxon>
        <taxon>core chlorophytes</taxon>
        <taxon>Chlorophyceae</taxon>
        <taxon>CS clade</taxon>
        <taxon>Sphaeropleales</taxon>
        <taxon>Scenedesmaceae</taxon>
        <taxon>Tetradesmus</taxon>
    </lineage>
</organism>
<keyword evidence="2" id="KW-0805">Transcription regulation</keyword>
<evidence type="ECO:0000256" key="2">
    <source>
        <dbReference type="ARBA" id="ARBA00022472"/>
    </source>
</evidence>
<accession>A0ABY8TY40</accession>
<sequence>MRDSSALVILAYACSAGLVKGSKQHALQPICDAQQAMMRPAQLVELETGLDGMLLLFSSQELLHLLQGHPQLLQCPLASWLDFFNSFGFSPSQIKNVVSQQPRILIDSDVARAGAAILRLKQLGFDNDEVRHRVVAYCPQVLAMQEQDIDMLIRLWSKFGVGVDERAGM</sequence>
<evidence type="ECO:0000313" key="5">
    <source>
        <dbReference type="Proteomes" id="UP001244341"/>
    </source>
</evidence>
<gene>
    <name evidence="4" type="ORF">OEZ85_006882</name>
</gene>
<evidence type="ECO:0000256" key="3">
    <source>
        <dbReference type="ARBA" id="ARBA00022946"/>
    </source>
</evidence>
<keyword evidence="2" id="KW-0806">Transcription termination</keyword>
<keyword evidence="5" id="KW-1185">Reference proteome</keyword>
<evidence type="ECO:0008006" key="6">
    <source>
        <dbReference type="Google" id="ProtNLM"/>
    </source>
</evidence>
<dbReference type="Proteomes" id="UP001244341">
    <property type="component" value="Chromosome 4b"/>
</dbReference>
<dbReference type="EMBL" id="CP126211">
    <property type="protein sequence ID" value="WIA13298.1"/>
    <property type="molecule type" value="Genomic_DNA"/>
</dbReference>
<evidence type="ECO:0000256" key="1">
    <source>
        <dbReference type="ARBA" id="ARBA00007692"/>
    </source>
</evidence>
<dbReference type="InterPro" id="IPR038538">
    <property type="entry name" value="MTERF_sf"/>
</dbReference>
<dbReference type="InterPro" id="IPR003690">
    <property type="entry name" value="MTERF"/>
</dbReference>
<name>A0ABY8TY40_TETOB</name>
<keyword evidence="2" id="KW-0804">Transcription</keyword>
<dbReference type="Gene3D" id="1.25.70.10">
    <property type="entry name" value="Transcription termination factor 3, mitochondrial"/>
    <property type="match status" value="1"/>
</dbReference>
<dbReference type="Pfam" id="PF02536">
    <property type="entry name" value="mTERF"/>
    <property type="match status" value="1"/>
</dbReference>
<proteinExistence type="inferred from homology"/>
<keyword evidence="3" id="KW-0809">Transit peptide</keyword>
<protein>
    <recommendedName>
        <fullName evidence="6">mTERF domain-containing protein, mitochondrial</fullName>
    </recommendedName>
</protein>
<comment type="similarity">
    <text evidence="1">Belongs to the mTERF family.</text>
</comment>
<reference evidence="4 5" key="1">
    <citation type="submission" date="2023-05" db="EMBL/GenBank/DDBJ databases">
        <title>A 100% complete, gapless, phased diploid assembly of the Scenedesmus obliquus UTEX 3031 genome.</title>
        <authorList>
            <person name="Biondi T.C."/>
            <person name="Hanschen E.R."/>
            <person name="Kwon T."/>
            <person name="Eng W."/>
            <person name="Kruse C.P.S."/>
            <person name="Koehler S.I."/>
            <person name="Kunde Y."/>
            <person name="Gleasner C.D."/>
            <person name="You Mak K.T."/>
            <person name="Polle J."/>
            <person name="Hovde B.T."/>
            <person name="Starkenburg S.R."/>
        </authorList>
    </citation>
    <scope>NUCLEOTIDE SEQUENCE [LARGE SCALE GENOMIC DNA]</scope>
    <source>
        <strain evidence="4 5">DOE0152z</strain>
    </source>
</reference>
<evidence type="ECO:0000313" key="4">
    <source>
        <dbReference type="EMBL" id="WIA13298.1"/>
    </source>
</evidence>